<dbReference type="Proteomes" id="UP000018208">
    <property type="component" value="Unassembled WGS sequence"/>
</dbReference>
<protein>
    <submittedName>
        <fullName evidence="1">Myb-like DNA-binding domain-containing protein</fullName>
    </submittedName>
</protein>
<accession>A0A9P8LQD6</accession>
<organism evidence="1 2">
    <name type="scientific">Spironucleus salmonicida</name>
    <dbReference type="NCBI Taxonomy" id="348837"/>
    <lineage>
        <taxon>Eukaryota</taxon>
        <taxon>Metamonada</taxon>
        <taxon>Diplomonadida</taxon>
        <taxon>Hexamitidae</taxon>
        <taxon>Hexamitinae</taxon>
        <taxon>Spironucleus</taxon>
    </lineage>
</organism>
<evidence type="ECO:0000313" key="2">
    <source>
        <dbReference type="Proteomes" id="UP000018208"/>
    </source>
</evidence>
<reference evidence="1 2" key="1">
    <citation type="journal article" date="2014" name="PLoS Genet.">
        <title>The Genome of Spironucleus salmonicida Highlights a Fish Pathogen Adapted to Fluctuating Environments.</title>
        <authorList>
            <person name="Xu F."/>
            <person name="Jerlstrom-Hultqvist J."/>
            <person name="Einarsson E."/>
            <person name="Astvaldsson A."/>
            <person name="Svard S.G."/>
            <person name="Andersson J.O."/>
        </authorList>
    </citation>
    <scope>NUCLEOTIDE SEQUENCE [LARGE SCALE GENOMIC DNA]</scope>
    <source>
        <strain evidence="1 2">ATCC 50377</strain>
    </source>
</reference>
<dbReference type="AlphaFoldDB" id="A0A9P8LQD6"/>
<name>A0A9P8LQD6_9EUKA</name>
<dbReference type="GO" id="GO:0003677">
    <property type="term" value="F:DNA binding"/>
    <property type="evidence" value="ECO:0007669"/>
    <property type="project" value="UniProtKB-KW"/>
</dbReference>
<keyword evidence="2" id="KW-1185">Reference proteome</keyword>
<dbReference type="GeneID" id="94300643"/>
<dbReference type="KEGG" id="ssao:94300643"/>
<dbReference type="RefSeq" id="XP_067763183.1">
    <property type="nucleotide sequence ID" value="XM_067910427.1"/>
</dbReference>
<comment type="caution">
    <text evidence="1">The sequence shown here is derived from an EMBL/GenBank/DDBJ whole genome shotgun (WGS) entry which is preliminary data.</text>
</comment>
<dbReference type="EMBL" id="AUWU02000006">
    <property type="protein sequence ID" value="KAH0572410.1"/>
    <property type="molecule type" value="Genomic_DNA"/>
</dbReference>
<proteinExistence type="predicted"/>
<evidence type="ECO:0000313" key="1">
    <source>
        <dbReference type="EMBL" id="KAH0572410.1"/>
    </source>
</evidence>
<sequence length="92" mass="10946">MKRTYQRWTEPQIEKMLSLVSSQLSCGKTRISWKVISAEVSKTPRQCFDLWTQRSKTSSEQPQKQFNMLYLPLLNFVEDEYTINYDFNLGLD</sequence>
<gene>
    <name evidence="1" type="ORF">SS50377_26620</name>
</gene>